<sequence length="294" mass="32033">MLNRSEDWSPEQRVPVAVDATRADAPLLKETLNNVLDVDKLGDANGTVQIIAMDKNKFEVGDLVFIRIKGTPVEGPPIDWEPSAGVELESVPSVMEIMAPNAVLRQLAKSQITLSYRLEKADASVDLRSKSQFIRAIGEIQRLAAPIMLDENSGALDPTLLQISLEIPFDKSFVEGQVLKPVMLGTTPGLKPYLPDLPRRPITYNDIVEAKPLQYKIDGKHLAPVNGGTAEFYYQQLVAAAVLATLDPFEATRAVRESIHTEILQVGKPRLELPEPVVAGVVDGVLPPTLPAPP</sequence>
<evidence type="ECO:0000313" key="1">
    <source>
        <dbReference type="EMBL" id="QXI18377.1"/>
    </source>
</evidence>
<proteinExistence type="predicted"/>
<keyword evidence="2" id="KW-1185">Reference proteome</keyword>
<protein>
    <submittedName>
        <fullName evidence="1">Uncharacterized protein</fullName>
    </submittedName>
</protein>
<dbReference type="KEGG" id="phv:HU739_005115"/>
<gene>
    <name evidence="1" type="ORF">HU739_005115</name>
</gene>
<dbReference type="RefSeq" id="WP_217844302.1">
    <property type="nucleotide sequence ID" value="NZ_CP077091.1"/>
</dbReference>
<dbReference type="AlphaFoldDB" id="A0A9E6P1Q4"/>
<reference evidence="1 2" key="1">
    <citation type="journal article" date="2020" name="Microorganisms">
        <title>Reliable Identification of Environmental Pseudomonas Isolates Using the rpoD Gene.</title>
        <authorList>
            <consortium name="The Broad Institute Genome Sequencing Platform"/>
            <person name="Girard L."/>
            <person name="Lood C."/>
            <person name="Rokni-Zadeh H."/>
            <person name="van Noort V."/>
            <person name="Lavigne R."/>
            <person name="De Mot R."/>
        </authorList>
    </citation>
    <scope>NUCLEOTIDE SEQUENCE [LARGE SCALE GENOMIC DNA]</scope>
    <source>
        <strain evidence="1 2">SWRI65</strain>
    </source>
</reference>
<evidence type="ECO:0000313" key="2">
    <source>
        <dbReference type="Proteomes" id="UP000631521"/>
    </source>
</evidence>
<reference evidence="1 2" key="2">
    <citation type="journal article" date="2021" name="Microorganisms">
        <title>The Ever-Expanding Pseudomonas Genus: Description of 43 New Species and Partition of the Pseudomonas putida Group.</title>
        <authorList>
            <person name="Girard L."/>
            <person name="Lood C."/>
            <person name="Hofte M."/>
            <person name="Vandamme P."/>
            <person name="Rokni-Zadeh H."/>
            <person name="van Noort V."/>
            <person name="Lavigne R."/>
            <person name="De Mot R."/>
        </authorList>
    </citation>
    <scope>NUCLEOTIDE SEQUENCE [LARGE SCALE GENOMIC DNA]</scope>
    <source>
        <strain evidence="1 2">SWRI65</strain>
    </source>
</reference>
<dbReference type="EMBL" id="CP077091">
    <property type="protein sequence ID" value="QXI18377.1"/>
    <property type="molecule type" value="Genomic_DNA"/>
</dbReference>
<dbReference type="Proteomes" id="UP000631521">
    <property type="component" value="Chromosome"/>
</dbReference>
<organism evidence="1 2">
    <name type="scientific">Pseudomonas hamedanensis</name>
    <dbReference type="NCBI Taxonomy" id="2745504"/>
    <lineage>
        <taxon>Bacteria</taxon>
        <taxon>Pseudomonadati</taxon>
        <taxon>Pseudomonadota</taxon>
        <taxon>Gammaproteobacteria</taxon>
        <taxon>Pseudomonadales</taxon>
        <taxon>Pseudomonadaceae</taxon>
        <taxon>Pseudomonas</taxon>
    </lineage>
</organism>
<name>A0A9E6P1Q4_9PSED</name>
<accession>A0A9E6P1Q4</accession>